<keyword evidence="3" id="KW-1185">Reference proteome</keyword>
<comment type="caution">
    <text evidence="2">The sequence shown here is derived from an EMBL/GenBank/DDBJ whole genome shotgun (WGS) entry which is preliminary data.</text>
</comment>
<protein>
    <submittedName>
        <fullName evidence="2">N-acetyltransferase family protein</fullName>
    </submittedName>
</protein>
<proteinExistence type="predicted"/>
<name>A0ABV5S074_9ACTN</name>
<dbReference type="Proteomes" id="UP001589532">
    <property type="component" value="Unassembled WGS sequence"/>
</dbReference>
<reference evidence="2 3" key="1">
    <citation type="submission" date="2024-09" db="EMBL/GenBank/DDBJ databases">
        <authorList>
            <person name="Sun Q."/>
            <person name="Mori K."/>
        </authorList>
    </citation>
    <scope>NUCLEOTIDE SEQUENCE [LARGE SCALE GENOMIC DNA]</scope>
    <source>
        <strain evidence="2 3">JCM 3143</strain>
    </source>
</reference>
<evidence type="ECO:0000259" key="1">
    <source>
        <dbReference type="Pfam" id="PF00583"/>
    </source>
</evidence>
<gene>
    <name evidence="2" type="ORF">ACFFSA_15195</name>
</gene>
<dbReference type="SUPFAM" id="SSF55729">
    <property type="entry name" value="Acyl-CoA N-acyltransferases (Nat)"/>
    <property type="match status" value="1"/>
</dbReference>
<dbReference type="RefSeq" id="WP_344985565.1">
    <property type="nucleotide sequence ID" value="NZ_BAAAXV010000001.1"/>
</dbReference>
<dbReference type="InterPro" id="IPR016181">
    <property type="entry name" value="Acyl_CoA_acyltransferase"/>
</dbReference>
<accession>A0ABV5S074</accession>
<sequence>MAGYANAGPWRPKPAYRHTVEDSIYLAPDQTGRGLGGALLDVLLTRCAQAGMRQMIAIIADTGSVASTALHSVSASHPPAG</sequence>
<dbReference type="Pfam" id="PF00583">
    <property type="entry name" value="Acetyltransf_1"/>
    <property type="match status" value="1"/>
</dbReference>
<dbReference type="CDD" id="cd04301">
    <property type="entry name" value="NAT_SF"/>
    <property type="match status" value="1"/>
</dbReference>
<dbReference type="EMBL" id="JBHMBW010000012">
    <property type="protein sequence ID" value="MFB9624429.1"/>
    <property type="molecule type" value="Genomic_DNA"/>
</dbReference>
<evidence type="ECO:0000313" key="3">
    <source>
        <dbReference type="Proteomes" id="UP001589532"/>
    </source>
</evidence>
<dbReference type="Gene3D" id="3.40.630.30">
    <property type="match status" value="1"/>
</dbReference>
<dbReference type="InterPro" id="IPR000182">
    <property type="entry name" value="GNAT_dom"/>
</dbReference>
<organism evidence="2 3">
    <name type="scientific">Nonomuraea helvata</name>
    <dbReference type="NCBI Taxonomy" id="37484"/>
    <lineage>
        <taxon>Bacteria</taxon>
        <taxon>Bacillati</taxon>
        <taxon>Actinomycetota</taxon>
        <taxon>Actinomycetes</taxon>
        <taxon>Streptosporangiales</taxon>
        <taxon>Streptosporangiaceae</taxon>
        <taxon>Nonomuraea</taxon>
    </lineage>
</organism>
<feature type="domain" description="N-acetyltransferase" evidence="1">
    <location>
        <begin position="2"/>
        <end position="71"/>
    </location>
</feature>
<evidence type="ECO:0000313" key="2">
    <source>
        <dbReference type="EMBL" id="MFB9624429.1"/>
    </source>
</evidence>